<feature type="transmembrane region" description="Helical" evidence="1">
    <location>
        <begin position="27"/>
        <end position="46"/>
    </location>
</feature>
<name>A0ABW5QK55_9HYPH</name>
<organism evidence="2 3">
    <name type="scientific">Devosia albogilva</name>
    <dbReference type="NCBI Taxonomy" id="429726"/>
    <lineage>
        <taxon>Bacteria</taxon>
        <taxon>Pseudomonadati</taxon>
        <taxon>Pseudomonadota</taxon>
        <taxon>Alphaproteobacteria</taxon>
        <taxon>Hyphomicrobiales</taxon>
        <taxon>Devosiaceae</taxon>
        <taxon>Devosia</taxon>
    </lineage>
</organism>
<reference evidence="3" key="1">
    <citation type="journal article" date="2019" name="Int. J. Syst. Evol. Microbiol.">
        <title>The Global Catalogue of Microorganisms (GCM) 10K type strain sequencing project: providing services to taxonomists for standard genome sequencing and annotation.</title>
        <authorList>
            <consortium name="The Broad Institute Genomics Platform"/>
            <consortium name="The Broad Institute Genome Sequencing Center for Infectious Disease"/>
            <person name="Wu L."/>
            <person name="Ma J."/>
        </authorList>
    </citation>
    <scope>NUCLEOTIDE SEQUENCE [LARGE SCALE GENOMIC DNA]</scope>
    <source>
        <strain evidence="3">CCM 7427</strain>
    </source>
</reference>
<protein>
    <submittedName>
        <fullName evidence="2">ATP-dependent Clp protease proteolytic subunit</fullName>
    </submittedName>
</protein>
<dbReference type="Proteomes" id="UP001597521">
    <property type="component" value="Unassembled WGS sequence"/>
</dbReference>
<dbReference type="GO" id="GO:0008233">
    <property type="term" value="F:peptidase activity"/>
    <property type="evidence" value="ECO:0007669"/>
    <property type="project" value="UniProtKB-KW"/>
</dbReference>
<keyword evidence="1" id="KW-0472">Membrane</keyword>
<dbReference type="Pfam" id="PF00574">
    <property type="entry name" value="CLP_protease"/>
    <property type="match status" value="1"/>
</dbReference>
<dbReference type="SUPFAM" id="SSF52096">
    <property type="entry name" value="ClpP/crotonase"/>
    <property type="match status" value="1"/>
</dbReference>
<evidence type="ECO:0000313" key="3">
    <source>
        <dbReference type="Proteomes" id="UP001597521"/>
    </source>
</evidence>
<dbReference type="RefSeq" id="WP_386832757.1">
    <property type="nucleotide sequence ID" value="NZ_JBHUNP010000001.1"/>
</dbReference>
<proteinExistence type="predicted"/>
<sequence>MSAADRAQRPSLYRRFLQAVERVEDGAILRVAFFALLIGTASVLYVDFRELTASDGAGLAAPMRPILPPAVEGPGQGANPAITSDPDLLDDPLEVALRTGGALHLTGSFEPGSAERVRSELEARGEYVTTVVLESPGGSVKDALAIGEMIRERGLATVVPAGALCASSCPLVFAAGAERRATAESAIGLHQVYAAAISADPASTLKAAGVAMSDAQAVTARILAHLTASGVDPALWLHALETPPNQLYYLSGEEMERYRLVTLTGDSPTELAEPAES</sequence>
<accession>A0ABW5QK55</accession>
<dbReference type="InterPro" id="IPR029045">
    <property type="entry name" value="ClpP/crotonase-like_dom_sf"/>
</dbReference>
<keyword evidence="3" id="KW-1185">Reference proteome</keyword>
<keyword evidence="1" id="KW-0812">Transmembrane</keyword>
<dbReference type="Gene3D" id="3.90.226.10">
    <property type="entry name" value="2-enoyl-CoA Hydratase, Chain A, domain 1"/>
    <property type="match status" value="1"/>
</dbReference>
<keyword evidence="2" id="KW-0645">Protease</keyword>
<dbReference type="EMBL" id="JBHUNP010000001">
    <property type="protein sequence ID" value="MFD2647739.1"/>
    <property type="molecule type" value="Genomic_DNA"/>
</dbReference>
<keyword evidence="2" id="KW-0378">Hydrolase</keyword>
<evidence type="ECO:0000256" key="1">
    <source>
        <dbReference type="SAM" id="Phobius"/>
    </source>
</evidence>
<dbReference type="GO" id="GO:0006508">
    <property type="term" value="P:proteolysis"/>
    <property type="evidence" value="ECO:0007669"/>
    <property type="project" value="UniProtKB-KW"/>
</dbReference>
<keyword evidence="1" id="KW-1133">Transmembrane helix</keyword>
<comment type="caution">
    <text evidence="2">The sequence shown here is derived from an EMBL/GenBank/DDBJ whole genome shotgun (WGS) entry which is preliminary data.</text>
</comment>
<evidence type="ECO:0000313" key="2">
    <source>
        <dbReference type="EMBL" id="MFD2647739.1"/>
    </source>
</evidence>
<gene>
    <name evidence="2" type="ORF">ACFSX5_08055</name>
</gene>
<dbReference type="InterPro" id="IPR023562">
    <property type="entry name" value="ClpP/TepA"/>
</dbReference>